<protein>
    <submittedName>
        <fullName evidence="1">Uncharacterized protein</fullName>
    </submittedName>
</protein>
<dbReference type="AlphaFoldDB" id="A0AAU9K869"/>
<proteinExistence type="predicted"/>
<dbReference type="EMBL" id="CAJZBQ010000058">
    <property type="protein sequence ID" value="CAG9334671.1"/>
    <property type="molecule type" value="Genomic_DNA"/>
</dbReference>
<evidence type="ECO:0000313" key="1">
    <source>
        <dbReference type="EMBL" id="CAG9334671.1"/>
    </source>
</evidence>
<accession>A0AAU9K869</accession>
<reference evidence="1" key="1">
    <citation type="submission" date="2021-09" db="EMBL/GenBank/DDBJ databases">
        <authorList>
            <consortium name="AG Swart"/>
            <person name="Singh M."/>
            <person name="Singh A."/>
            <person name="Seah K."/>
            <person name="Emmerich C."/>
        </authorList>
    </citation>
    <scope>NUCLEOTIDE SEQUENCE</scope>
    <source>
        <strain evidence="1">ATCC30299</strain>
    </source>
</reference>
<name>A0AAU9K869_9CILI</name>
<comment type="caution">
    <text evidence="1">The sequence shown here is derived from an EMBL/GenBank/DDBJ whole genome shotgun (WGS) entry which is preliminary data.</text>
</comment>
<evidence type="ECO:0000313" key="2">
    <source>
        <dbReference type="Proteomes" id="UP001162131"/>
    </source>
</evidence>
<dbReference type="Proteomes" id="UP001162131">
    <property type="component" value="Unassembled WGS sequence"/>
</dbReference>
<keyword evidence="2" id="KW-1185">Reference proteome</keyword>
<organism evidence="1 2">
    <name type="scientific">Blepharisma stoltei</name>
    <dbReference type="NCBI Taxonomy" id="1481888"/>
    <lineage>
        <taxon>Eukaryota</taxon>
        <taxon>Sar</taxon>
        <taxon>Alveolata</taxon>
        <taxon>Ciliophora</taxon>
        <taxon>Postciliodesmatophora</taxon>
        <taxon>Heterotrichea</taxon>
        <taxon>Heterotrichida</taxon>
        <taxon>Blepharismidae</taxon>
        <taxon>Blepharisma</taxon>
    </lineage>
</organism>
<gene>
    <name evidence="1" type="ORF">BSTOLATCC_MIC61316</name>
</gene>
<sequence length="91" mass="10162">MRKTLSKARLKSNQHHILVKRYLNMLMLYEPSLEGLLLRAIEDPSCTLTSLILGLTLALTSGLLAGDYWSCFDCAVASSSSPFLYPIKEKN</sequence>